<proteinExistence type="inferred from homology"/>
<comment type="function">
    <text evidence="12">The main replicative DNA helicase, it participates in initiation and elongation during chromosome replication. Travels ahead of the DNA replisome, separating dsDNA into templates for DNA synthesis. A processive ATP-dependent 5'-3' DNA helicase it has DNA-dependent ATPase activity.</text>
</comment>
<dbReference type="GO" id="GO:0003677">
    <property type="term" value="F:DNA binding"/>
    <property type="evidence" value="ECO:0007669"/>
    <property type="project" value="UniProtKB-UniRule"/>
</dbReference>
<reference evidence="14 15" key="1">
    <citation type="submission" date="2015-11" db="EMBL/GenBank/DDBJ databases">
        <authorList>
            <consortium name="Pathogen Informatics"/>
        </authorList>
    </citation>
    <scope>NUCLEOTIDE SEQUENCE [LARGE SCALE GENOMIC DNA]</scope>
    <source>
        <strain evidence="14 15">006A-0059</strain>
    </source>
</reference>
<dbReference type="AlphaFoldDB" id="A0A0S4R4S8"/>
<evidence type="ECO:0000313" key="15">
    <source>
        <dbReference type="Proteomes" id="UP000052237"/>
    </source>
</evidence>
<evidence type="ECO:0000259" key="13">
    <source>
        <dbReference type="PROSITE" id="PS51199"/>
    </source>
</evidence>
<evidence type="ECO:0000256" key="11">
    <source>
        <dbReference type="NCBIfam" id="TIGR00665"/>
    </source>
</evidence>
<dbReference type="InterPro" id="IPR027417">
    <property type="entry name" value="P-loop_NTPase"/>
</dbReference>
<protein>
    <recommendedName>
        <fullName evidence="11 12">Replicative DNA helicase</fullName>
        <ecNumber evidence="11 12">5.6.2.3</ecNumber>
    </recommendedName>
</protein>
<accession>A0A0S4R4S8</accession>
<dbReference type="EMBL" id="FAVB01000001">
    <property type="protein sequence ID" value="CUU68713.1"/>
    <property type="molecule type" value="Genomic_DNA"/>
</dbReference>
<sequence length="466" mass="52648">MINEVGQNLYDLDMERSILSAILFSEDNIGEIYDLISPSDFYLKGHADVYSAMVECLNHDEPIDPAFIKKRLANNFDDKIFTEIVTTNSILDIKKYALELKEKSIKRSLVKVAHKIPNKVNEDKASRDIVDEISGEIYSLVDNSNGGVIKESKEIIEGVIKEIEKQKTLIDKDVVGVDTGFKRLNEMTKGFKDGDLVIIAARPGMGKTAFVLNLVQKVLNQDLGVVFFSLEMPATQLMLRLLSAKTSIPLQNLMTADMDNDELSRLSDACDEISRKKLFVYDSGNATIHQVRTQMRKLKASHPEIKLCVIDYIGLMTNSSAYSDRHLQIAEISRGLKLLARELSLPVIALSQLNRSLEARANKRPMLSDLRESGAIEQDADTILFVYRNEVYLEQEEKEREQKAKLEGKMYEKKFVPNKIEENAEIIVGKNRNGPTGTAEMIFQKEFTRFVDKSYSSPVESSEFNG</sequence>
<dbReference type="Pfam" id="PF03796">
    <property type="entry name" value="DnaB_C"/>
    <property type="match status" value="1"/>
</dbReference>
<dbReference type="InterPro" id="IPR007693">
    <property type="entry name" value="DNA_helicase_DnaB-like_N"/>
</dbReference>
<dbReference type="PANTHER" id="PTHR30153">
    <property type="entry name" value="REPLICATIVE DNA HELICASE DNAB"/>
    <property type="match status" value="1"/>
</dbReference>
<evidence type="ECO:0000256" key="12">
    <source>
        <dbReference type="RuleBase" id="RU362085"/>
    </source>
</evidence>
<dbReference type="EC" id="5.6.2.3" evidence="11 12"/>
<dbReference type="SUPFAM" id="SSF52540">
    <property type="entry name" value="P-loop containing nucleoside triphosphate hydrolases"/>
    <property type="match status" value="1"/>
</dbReference>
<dbReference type="SUPFAM" id="SSF48024">
    <property type="entry name" value="N-terminal domain of DnaB helicase"/>
    <property type="match status" value="1"/>
</dbReference>
<dbReference type="InterPro" id="IPR003593">
    <property type="entry name" value="AAA+_ATPase"/>
</dbReference>
<keyword evidence="8 12" id="KW-0238">DNA-binding</keyword>
<keyword evidence="5 12" id="KW-0378">Hydrolase</keyword>
<dbReference type="Proteomes" id="UP000052237">
    <property type="component" value="Unassembled WGS sequence"/>
</dbReference>
<name>A0A0S4R4S8_CAMHY</name>
<dbReference type="InterPro" id="IPR007694">
    <property type="entry name" value="DNA_helicase_DnaB-like_C"/>
</dbReference>
<evidence type="ECO:0000256" key="8">
    <source>
        <dbReference type="ARBA" id="ARBA00023125"/>
    </source>
</evidence>
<evidence type="ECO:0000256" key="6">
    <source>
        <dbReference type="ARBA" id="ARBA00022806"/>
    </source>
</evidence>
<dbReference type="Gene3D" id="1.10.860.10">
    <property type="entry name" value="DNAb Helicase, Chain A"/>
    <property type="match status" value="1"/>
</dbReference>
<dbReference type="GO" id="GO:0043139">
    <property type="term" value="F:5'-3' DNA helicase activity"/>
    <property type="evidence" value="ECO:0007669"/>
    <property type="project" value="UniProtKB-EC"/>
</dbReference>
<evidence type="ECO:0000256" key="3">
    <source>
        <dbReference type="ARBA" id="ARBA00022705"/>
    </source>
</evidence>
<organism evidence="14 15">
    <name type="scientific">Campylobacter hyointestinalis subsp. hyointestinalis</name>
    <dbReference type="NCBI Taxonomy" id="91352"/>
    <lineage>
        <taxon>Bacteria</taxon>
        <taxon>Pseudomonadati</taxon>
        <taxon>Campylobacterota</taxon>
        <taxon>Epsilonproteobacteria</taxon>
        <taxon>Campylobacterales</taxon>
        <taxon>Campylobacteraceae</taxon>
        <taxon>Campylobacter</taxon>
    </lineage>
</organism>
<dbReference type="GO" id="GO:0005524">
    <property type="term" value="F:ATP binding"/>
    <property type="evidence" value="ECO:0007669"/>
    <property type="project" value="UniProtKB-UniRule"/>
</dbReference>
<keyword evidence="2 12" id="KW-0639">Primosome</keyword>
<comment type="caution">
    <text evidence="14">The sequence shown here is derived from an EMBL/GenBank/DDBJ whole genome shotgun (WGS) entry which is preliminary data.</text>
</comment>
<keyword evidence="7 12" id="KW-0067">ATP-binding</keyword>
<dbReference type="Pfam" id="PF00772">
    <property type="entry name" value="DnaB"/>
    <property type="match status" value="1"/>
</dbReference>
<dbReference type="SMART" id="SM00382">
    <property type="entry name" value="AAA"/>
    <property type="match status" value="1"/>
</dbReference>
<dbReference type="InterPro" id="IPR036185">
    <property type="entry name" value="DNA_heli_DnaB-like_N_sf"/>
</dbReference>
<keyword evidence="15" id="KW-1185">Reference proteome</keyword>
<feature type="domain" description="SF4 helicase" evidence="13">
    <location>
        <begin position="170"/>
        <end position="457"/>
    </location>
</feature>
<dbReference type="PROSITE" id="PS51199">
    <property type="entry name" value="SF4_HELICASE"/>
    <property type="match status" value="1"/>
</dbReference>
<dbReference type="NCBIfam" id="NF006306">
    <property type="entry name" value="PRK08506.1"/>
    <property type="match status" value="1"/>
</dbReference>
<dbReference type="InterPro" id="IPR016136">
    <property type="entry name" value="DNA_helicase_N/primase_C"/>
</dbReference>
<dbReference type="NCBIfam" id="TIGR00665">
    <property type="entry name" value="DnaB"/>
    <property type="match status" value="1"/>
</dbReference>
<evidence type="ECO:0000256" key="7">
    <source>
        <dbReference type="ARBA" id="ARBA00022840"/>
    </source>
</evidence>
<dbReference type="GO" id="GO:0005829">
    <property type="term" value="C:cytosol"/>
    <property type="evidence" value="ECO:0007669"/>
    <property type="project" value="TreeGrafter"/>
</dbReference>
<evidence type="ECO:0000256" key="4">
    <source>
        <dbReference type="ARBA" id="ARBA00022741"/>
    </source>
</evidence>
<keyword evidence="6 12" id="KW-0347">Helicase</keyword>
<dbReference type="GO" id="GO:0006269">
    <property type="term" value="P:DNA replication, synthesis of primer"/>
    <property type="evidence" value="ECO:0007669"/>
    <property type="project" value="UniProtKB-UniRule"/>
</dbReference>
<comment type="similarity">
    <text evidence="1 12">Belongs to the helicase family. DnaB subfamily.</text>
</comment>
<evidence type="ECO:0000256" key="5">
    <source>
        <dbReference type="ARBA" id="ARBA00022801"/>
    </source>
</evidence>
<keyword evidence="4 12" id="KW-0547">Nucleotide-binding</keyword>
<comment type="catalytic activity">
    <reaction evidence="10 12">
        <text>ATP + H2O = ADP + phosphate + H(+)</text>
        <dbReference type="Rhea" id="RHEA:13065"/>
        <dbReference type="ChEBI" id="CHEBI:15377"/>
        <dbReference type="ChEBI" id="CHEBI:15378"/>
        <dbReference type="ChEBI" id="CHEBI:30616"/>
        <dbReference type="ChEBI" id="CHEBI:43474"/>
        <dbReference type="ChEBI" id="CHEBI:456216"/>
        <dbReference type="EC" id="5.6.2.3"/>
    </reaction>
</comment>
<keyword evidence="3 12" id="KW-0235">DNA replication</keyword>
<dbReference type="CDD" id="cd00984">
    <property type="entry name" value="DnaB_C"/>
    <property type="match status" value="1"/>
</dbReference>
<dbReference type="InterPro" id="IPR007692">
    <property type="entry name" value="DNA_helicase_DnaB"/>
</dbReference>
<evidence type="ECO:0000256" key="9">
    <source>
        <dbReference type="ARBA" id="ARBA00023235"/>
    </source>
</evidence>
<evidence type="ECO:0000256" key="1">
    <source>
        <dbReference type="ARBA" id="ARBA00008428"/>
    </source>
</evidence>
<dbReference type="GO" id="GO:1990077">
    <property type="term" value="C:primosome complex"/>
    <property type="evidence" value="ECO:0007669"/>
    <property type="project" value="UniProtKB-UniRule"/>
</dbReference>
<dbReference type="GO" id="GO:0016887">
    <property type="term" value="F:ATP hydrolysis activity"/>
    <property type="evidence" value="ECO:0007669"/>
    <property type="project" value="RHEA"/>
</dbReference>
<dbReference type="PANTHER" id="PTHR30153:SF2">
    <property type="entry name" value="REPLICATIVE DNA HELICASE"/>
    <property type="match status" value="1"/>
</dbReference>
<keyword evidence="9" id="KW-0413">Isomerase</keyword>
<gene>
    <name evidence="14" type="primary">dnaB_1</name>
    <name evidence="14" type="ORF">ERS686654_00105</name>
</gene>
<evidence type="ECO:0000313" key="14">
    <source>
        <dbReference type="EMBL" id="CUU68713.1"/>
    </source>
</evidence>
<dbReference type="RefSeq" id="WP_059434869.1">
    <property type="nucleotide sequence ID" value="NZ_FAVB01000001.1"/>
</dbReference>
<dbReference type="Gene3D" id="3.40.50.300">
    <property type="entry name" value="P-loop containing nucleotide triphosphate hydrolases"/>
    <property type="match status" value="1"/>
</dbReference>
<evidence type="ECO:0000256" key="10">
    <source>
        <dbReference type="ARBA" id="ARBA00048954"/>
    </source>
</evidence>
<evidence type="ECO:0000256" key="2">
    <source>
        <dbReference type="ARBA" id="ARBA00022515"/>
    </source>
</evidence>